<evidence type="ECO:0000313" key="9">
    <source>
        <dbReference type="Proteomes" id="UP000241462"/>
    </source>
</evidence>
<dbReference type="InterPro" id="IPR050852">
    <property type="entry name" value="Queuine_tRNA-ribosyltrfase"/>
</dbReference>
<dbReference type="STRING" id="2025994.A0A2T3A8V9"/>
<dbReference type="PANTHER" id="PTHR46064:SF1">
    <property type="entry name" value="QUEUINE TRNA-RIBOSYLTRANSFERASE ACCESSORY SUBUNIT 2"/>
    <property type="match status" value="1"/>
</dbReference>
<dbReference type="GO" id="GO:0005737">
    <property type="term" value="C:cytoplasm"/>
    <property type="evidence" value="ECO:0007669"/>
    <property type="project" value="UniProtKB-SubCell"/>
</dbReference>
<dbReference type="AlphaFoldDB" id="A0A2T3A8V9"/>
<dbReference type="EMBL" id="KZ678437">
    <property type="protein sequence ID" value="PSR85816.1"/>
    <property type="molecule type" value="Genomic_DNA"/>
</dbReference>
<keyword evidence="2 5" id="KW-0819">tRNA processing</keyword>
<gene>
    <name evidence="8" type="ORF">BD289DRAFT_250356</name>
</gene>
<organism evidence="8 9">
    <name type="scientific">Coniella lustricola</name>
    <dbReference type="NCBI Taxonomy" id="2025994"/>
    <lineage>
        <taxon>Eukaryota</taxon>
        <taxon>Fungi</taxon>
        <taxon>Dikarya</taxon>
        <taxon>Ascomycota</taxon>
        <taxon>Pezizomycotina</taxon>
        <taxon>Sordariomycetes</taxon>
        <taxon>Sordariomycetidae</taxon>
        <taxon>Diaporthales</taxon>
        <taxon>Schizoparmaceae</taxon>
        <taxon>Coniella</taxon>
    </lineage>
</organism>
<evidence type="ECO:0000256" key="4">
    <source>
        <dbReference type="ARBA" id="ARBA00022833"/>
    </source>
</evidence>
<evidence type="ECO:0000313" key="8">
    <source>
        <dbReference type="EMBL" id="PSR85816.1"/>
    </source>
</evidence>
<reference evidence="8 9" key="1">
    <citation type="journal article" date="2018" name="Mycol. Prog.">
        <title>Coniella lustricola, a new species from submerged detritus.</title>
        <authorList>
            <person name="Raudabaugh D.B."/>
            <person name="Iturriaga T."/>
            <person name="Carver A."/>
            <person name="Mondo S."/>
            <person name="Pangilinan J."/>
            <person name="Lipzen A."/>
            <person name="He G."/>
            <person name="Amirebrahimi M."/>
            <person name="Grigoriev I.V."/>
            <person name="Miller A.N."/>
        </authorList>
    </citation>
    <scope>NUCLEOTIDE SEQUENCE [LARGE SCALE GENOMIC DNA]</scope>
    <source>
        <strain evidence="8 9">B22-T-1</strain>
    </source>
</reference>
<feature type="compositionally biased region" description="Low complexity" evidence="6">
    <location>
        <begin position="339"/>
        <end position="350"/>
    </location>
</feature>
<evidence type="ECO:0000256" key="1">
    <source>
        <dbReference type="ARBA" id="ARBA00022490"/>
    </source>
</evidence>
<dbReference type="InterPro" id="IPR002616">
    <property type="entry name" value="tRNA_ribo_trans-like"/>
</dbReference>
<keyword evidence="4 5" id="KW-0862">Zinc</keyword>
<dbReference type="OrthoDB" id="27601at2759"/>
<evidence type="ECO:0000259" key="7">
    <source>
        <dbReference type="Pfam" id="PF01702"/>
    </source>
</evidence>
<dbReference type="GO" id="GO:0006400">
    <property type="term" value="P:tRNA modification"/>
    <property type="evidence" value="ECO:0007669"/>
    <property type="project" value="InterPro"/>
</dbReference>
<keyword evidence="1 5" id="KW-0963">Cytoplasm</keyword>
<dbReference type="Gene3D" id="3.20.20.105">
    <property type="entry name" value="Queuine tRNA-ribosyltransferase-like"/>
    <property type="match status" value="1"/>
</dbReference>
<keyword evidence="9" id="KW-1185">Reference proteome</keyword>
<dbReference type="Pfam" id="PF01702">
    <property type="entry name" value="TGT"/>
    <property type="match status" value="1"/>
</dbReference>
<proteinExistence type="inferred from homology"/>
<dbReference type="InterPro" id="IPR036511">
    <property type="entry name" value="TGT-like_sf"/>
</dbReference>
<feature type="compositionally biased region" description="Low complexity" evidence="6">
    <location>
        <begin position="316"/>
        <end position="332"/>
    </location>
</feature>
<evidence type="ECO:0000256" key="3">
    <source>
        <dbReference type="ARBA" id="ARBA00022723"/>
    </source>
</evidence>
<evidence type="ECO:0000256" key="6">
    <source>
        <dbReference type="SAM" id="MobiDB-lite"/>
    </source>
</evidence>
<comment type="subunit">
    <text evidence="5">Heterodimer of a catalytic subunit and an accessory subunit.</text>
</comment>
<feature type="binding site" evidence="5">
    <location>
        <position position="376"/>
    </location>
    <ligand>
        <name>Zn(2+)</name>
        <dbReference type="ChEBI" id="CHEBI:29105"/>
    </ligand>
</feature>
<dbReference type="GO" id="GO:0008479">
    <property type="term" value="F:tRNA-guanosine(34) queuine transglycosylase activity"/>
    <property type="evidence" value="ECO:0007669"/>
    <property type="project" value="UniProtKB-UniRule"/>
</dbReference>
<feature type="binding site" evidence="5">
    <location>
        <position position="402"/>
    </location>
    <ligand>
        <name>Zn(2+)</name>
        <dbReference type="ChEBI" id="CHEBI:29105"/>
    </ligand>
</feature>
<evidence type="ECO:0000256" key="2">
    <source>
        <dbReference type="ARBA" id="ARBA00022694"/>
    </source>
</evidence>
<dbReference type="InParanoid" id="A0A2T3A8V9"/>
<feature type="binding site" evidence="5">
    <location>
        <position position="371"/>
    </location>
    <ligand>
        <name>Zn(2+)</name>
        <dbReference type="ChEBI" id="CHEBI:29105"/>
    </ligand>
</feature>
<dbReference type="GO" id="GO:0046872">
    <property type="term" value="F:metal ion binding"/>
    <property type="evidence" value="ECO:0007669"/>
    <property type="project" value="UniProtKB-KW"/>
</dbReference>
<dbReference type="Proteomes" id="UP000241462">
    <property type="component" value="Unassembled WGS sequence"/>
</dbReference>
<dbReference type="InterPro" id="IPR028592">
    <property type="entry name" value="QTRTD1"/>
</dbReference>
<accession>A0A2T3A8V9</accession>
<feature type="domain" description="tRNA-guanine(15) transglycosylase-like" evidence="7">
    <location>
        <begin position="25"/>
        <end position="436"/>
    </location>
</feature>
<dbReference type="PANTHER" id="PTHR46064">
    <property type="entry name" value="QUEUINE TRNA-RIBOSYLTRANSFERASE ACCESSORY SUBUNIT 2"/>
    <property type="match status" value="1"/>
</dbReference>
<feature type="region of interest" description="Disordered" evidence="6">
    <location>
        <begin position="308"/>
        <end position="350"/>
    </location>
</feature>
<evidence type="ECO:0000256" key="5">
    <source>
        <dbReference type="HAMAP-Rule" id="MF_03043"/>
    </source>
</evidence>
<dbReference type="HAMAP" id="MF_03043">
    <property type="entry name" value="QTRT2"/>
    <property type="match status" value="1"/>
</dbReference>
<comment type="subcellular location">
    <subcellularLocation>
        <location evidence="5">Cytoplasm</location>
    </subcellularLocation>
</comment>
<comment type="cofactor">
    <cofactor evidence="5">
        <name>Zn(2+)</name>
        <dbReference type="ChEBI" id="CHEBI:29105"/>
    </cofactor>
    <text evidence="5">Binds 1 zinc ion per subunit.</text>
</comment>
<comment type="function">
    <text evidence="5">Non-catalytic subunit of the queuine tRNA-ribosyltransferase (TGT) that catalyzes the base-exchange of a guanine (G) residue with queuine (Q) at position 34 (anticodon wobble position) in tRNAs with GU(N) anticodons (tRNA-Asp, -Asn, -His and -Tyr), resulting in the hypermodified nucleoside queuosine (7-(((4,5-cis-dihydroxy-2-cyclopenten-1-yl)amino)methyl)-7-deazaguanosine).</text>
</comment>
<protein>
    <recommendedName>
        <fullName evidence="5">Queuine tRNA-ribosyltransferase accessory subunit 2</fullName>
    </recommendedName>
    <alternativeName>
        <fullName evidence="5">Queuine tRNA-ribosyltransferase domain-containing protein 1</fullName>
    </alternativeName>
</protein>
<feature type="binding site" evidence="5">
    <location>
        <position position="373"/>
    </location>
    <ligand>
        <name>Zn(2+)</name>
        <dbReference type="ChEBI" id="CHEBI:29105"/>
    </ligand>
</feature>
<comment type="similarity">
    <text evidence="5">Belongs to the queuine tRNA-ribosyltransferase family. QTRT2 subfamily.</text>
</comment>
<sequence>MSDTTEEESMKFEVLKAVAGDGPTARLGRLTLPTRPVLQTPNFLAITSRGVVPHLTPDTITRHGSFSGAYMAMEDLVEKSQKNVTKIPAVAKMPCYDGKRLHAFTCLPASVATILGPRRVPAVKAPIGNNDSSIQVFSSNGFQPLTNKAYIDLIATLKPDIAIPLADLAYSSTAASKKQGKGIVKMCERTEEWMEQLHKSLDSDELPASNTAIFAPTLPAPLPLQWHYLSRLSEDFLDKLSGLAVYDTSILPELERYPPLLPLPRLTLDAPSTPHDILRQISLGVDVFLLPFVNAVSDAGVAMSFQFPPPSPSPKSSPNDASILTTTTSLSSSPPPPQTTTTTNSTELLPLGTDLTFPANAASLDPLVPNCACHTCTAHHRAYIHHLLNAREMLAWTLLQLHNHHTMAQFFSGVRASLATSKAQFEQDCALFFKTYEPELPIGSGTRPRARGYHFKSELGDEKRNVVTWQLLQEGQQQAKTTQGKENFKALQGKVARDEADTPVVPGDDVDAAELVREGLGQVVIKSD</sequence>
<keyword evidence="3 5" id="KW-0479">Metal-binding</keyword>
<dbReference type="SUPFAM" id="SSF51713">
    <property type="entry name" value="tRNA-guanine transglycosylase"/>
    <property type="match status" value="1"/>
</dbReference>
<name>A0A2T3A8V9_9PEZI</name>